<evidence type="ECO:0000313" key="11">
    <source>
        <dbReference type="EMBL" id="AWT59722.1"/>
    </source>
</evidence>
<evidence type="ECO:0000256" key="3">
    <source>
        <dbReference type="ARBA" id="ARBA00022448"/>
    </source>
</evidence>
<keyword evidence="8 9" id="KW-0411">Iron-sulfur</keyword>
<dbReference type="Proteomes" id="UP000247465">
    <property type="component" value="Chromosome"/>
</dbReference>
<sequence>MAYVITAPCVDCKYTSCAAVCPVEAFHEADDRLYINPDTCIDCDLCVPECPVEAIFQDSDVPDEWEEWIELNANGAPDLPVLNEEKEALKASNCVNPDAA</sequence>
<accession>A0A2Z4APN5</accession>
<keyword evidence="4 9" id="KW-0004">4Fe-4S</keyword>
<gene>
    <name evidence="11" type="ORF">DF168_00916</name>
</gene>
<evidence type="ECO:0000256" key="7">
    <source>
        <dbReference type="ARBA" id="ARBA00023004"/>
    </source>
</evidence>
<dbReference type="InterPro" id="IPR017900">
    <property type="entry name" value="4Fe4S_Fe_S_CS"/>
</dbReference>
<name>A0A2Z4APN5_9BACT</name>
<evidence type="ECO:0000256" key="5">
    <source>
        <dbReference type="ARBA" id="ARBA00022723"/>
    </source>
</evidence>
<protein>
    <recommendedName>
        <fullName evidence="9">Ferredoxin</fullName>
    </recommendedName>
</protein>
<dbReference type="PRINTS" id="PR00354">
    <property type="entry name" value="7FE8SFRDOXIN"/>
</dbReference>
<evidence type="ECO:0000256" key="8">
    <source>
        <dbReference type="ARBA" id="ARBA00023014"/>
    </source>
</evidence>
<dbReference type="GO" id="GO:0051539">
    <property type="term" value="F:4 iron, 4 sulfur cluster binding"/>
    <property type="evidence" value="ECO:0007669"/>
    <property type="project" value="UniProtKB-UniRule"/>
</dbReference>
<keyword evidence="6 9" id="KW-0249">Electron transport</keyword>
<keyword evidence="5 9" id="KW-0479">Metal-binding</keyword>
<dbReference type="SUPFAM" id="SSF54862">
    <property type="entry name" value="4Fe-4S ferredoxins"/>
    <property type="match status" value="1"/>
</dbReference>
<keyword evidence="7 9" id="KW-0408">Iron</keyword>
<evidence type="ECO:0000256" key="4">
    <source>
        <dbReference type="ARBA" id="ARBA00022485"/>
    </source>
</evidence>
<dbReference type="PROSITE" id="PS00198">
    <property type="entry name" value="4FE4S_FER_1"/>
    <property type="match status" value="1"/>
</dbReference>
<evidence type="ECO:0000256" key="6">
    <source>
        <dbReference type="ARBA" id="ARBA00022982"/>
    </source>
</evidence>
<dbReference type="KEGG" id="mtar:DF168_00916"/>
<dbReference type="EMBL" id="CP029803">
    <property type="protein sequence ID" value="AWT59722.1"/>
    <property type="molecule type" value="Genomic_DNA"/>
</dbReference>
<dbReference type="Pfam" id="PF00037">
    <property type="entry name" value="Fer4"/>
    <property type="match status" value="1"/>
</dbReference>
<comment type="cofactor">
    <cofactor evidence="1">
        <name>[3Fe-4S] cluster</name>
        <dbReference type="ChEBI" id="CHEBI:21137"/>
    </cofactor>
</comment>
<organism evidence="11 12">
    <name type="scientific">Candidatus Moanibacter tarae</name>
    <dbReference type="NCBI Taxonomy" id="2200854"/>
    <lineage>
        <taxon>Bacteria</taxon>
        <taxon>Pseudomonadati</taxon>
        <taxon>Verrucomicrobiota</taxon>
        <taxon>Opitutia</taxon>
        <taxon>Puniceicoccales</taxon>
        <taxon>Puniceicoccales incertae sedis</taxon>
        <taxon>Candidatus Moanibacter</taxon>
    </lineage>
</organism>
<dbReference type="GO" id="GO:0046872">
    <property type="term" value="F:metal ion binding"/>
    <property type="evidence" value="ECO:0007669"/>
    <property type="project" value="UniProtKB-UniRule"/>
</dbReference>
<dbReference type="PANTHER" id="PTHR42859:SF2">
    <property type="entry name" value="FERREDOXIN"/>
    <property type="match status" value="1"/>
</dbReference>
<dbReference type="PANTHER" id="PTHR42859">
    <property type="entry name" value="OXIDOREDUCTASE"/>
    <property type="match status" value="1"/>
</dbReference>
<dbReference type="PROSITE" id="PS51379">
    <property type="entry name" value="4FE4S_FER_2"/>
    <property type="match status" value="1"/>
</dbReference>
<proteinExistence type="predicted"/>
<dbReference type="GO" id="GO:0009055">
    <property type="term" value="F:electron transfer activity"/>
    <property type="evidence" value="ECO:0007669"/>
    <property type="project" value="UniProtKB-UniRule"/>
</dbReference>
<reference evidence="11 12" key="1">
    <citation type="submission" date="2018-06" db="EMBL/GenBank/DDBJ databases">
        <title>Draft Genome Sequence of a Novel Marine Bacterium Related to the Verrucomicrobia.</title>
        <authorList>
            <person name="Vosseberg J."/>
            <person name="Martijn J."/>
            <person name="Ettema T.J.G."/>
        </authorList>
    </citation>
    <scope>NUCLEOTIDE SEQUENCE [LARGE SCALE GENOMIC DNA]</scope>
    <source>
        <strain evidence="11">TARA_B100001123</strain>
    </source>
</reference>
<evidence type="ECO:0000256" key="9">
    <source>
        <dbReference type="RuleBase" id="RU365098"/>
    </source>
</evidence>
<dbReference type="InterPro" id="IPR050294">
    <property type="entry name" value="RnfB_subfamily"/>
</dbReference>
<comment type="function">
    <text evidence="9">Ferredoxins are iron-sulfur proteins that transfer electrons in a wide variety of metabolic reactions.</text>
</comment>
<dbReference type="AlphaFoldDB" id="A0A2Z4APN5"/>
<evidence type="ECO:0000259" key="10">
    <source>
        <dbReference type="PROSITE" id="PS51379"/>
    </source>
</evidence>
<dbReference type="InterPro" id="IPR000813">
    <property type="entry name" value="7Fe_ferredoxin"/>
</dbReference>
<dbReference type="InterPro" id="IPR017896">
    <property type="entry name" value="4Fe4S_Fe-S-bd"/>
</dbReference>
<comment type="cofactor">
    <cofactor evidence="2 9">
        <name>[4Fe-4S] cluster</name>
        <dbReference type="ChEBI" id="CHEBI:49883"/>
    </cofactor>
</comment>
<evidence type="ECO:0000313" key="12">
    <source>
        <dbReference type="Proteomes" id="UP000247465"/>
    </source>
</evidence>
<feature type="domain" description="4Fe-4S ferredoxin-type" evidence="10">
    <location>
        <begin position="31"/>
        <end position="60"/>
    </location>
</feature>
<evidence type="ECO:0000256" key="2">
    <source>
        <dbReference type="ARBA" id="ARBA00001966"/>
    </source>
</evidence>
<evidence type="ECO:0000256" key="1">
    <source>
        <dbReference type="ARBA" id="ARBA00001927"/>
    </source>
</evidence>
<dbReference type="Gene3D" id="3.30.70.20">
    <property type="match status" value="1"/>
</dbReference>
<keyword evidence="3 9" id="KW-0813">Transport</keyword>